<evidence type="ECO:0000313" key="5">
    <source>
        <dbReference type="EMBL" id="MDT2370727.1"/>
    </source>
</evidence>
<dbReference type="Proteomes" id="UP001260956">
    <property type="component" value="Unassembled WGS sequence"/>
</dbReference>
<reference evidence="5" key="1">
    <citation type="submission" date="2023-03" db="EMBL/GenBank/DDBJ databases">
        <authorList>
            <person name="Shen W."/>
            <person name="Cai J."/>
        </authorList>
    </citation>
    <scope>NUCLEOTIDE SEQUENCE</scope>
    <source>
        <strain evidence="5">B1010-2</strain>
    </source>
</reference>
<feature type="compositionally biased region" description="Low complexity" evidence="2">
    <location>
        <begin position="166"/>
        <end position="178"/>
    </location>
</feature>
<dbReference type="Gene3D" id="2.60.40.1240">
    <property type="match status" value="1"/>
</dbReference>
<evidence type="ECO:0000256" key="3">
    <source>
        <dbReference type="SAM" id="SignalP"/>
    </source>
</evidence>
<dbReference type="Pfam" id="PF11611">
    <property type="entry name" value="DUF4352"/>
    <property type="match status" value="1"/>
</dbReference>
<feature type="chain" id="PRO_5043634077" evidence="3">
    <location>
        <begin position="26"/>
        <end position="304"/>
    </location>
</feature>
<gene>
    <name evidence="5" type="ORF">P6Z85_11330</name>
</gene>
<evidence type="ECO:0000259" key="4">
    <source>
        <dbReference type="Pfam" id="PF11611"/>
    </source>
</evidence>
<evidence type="ECO:0000313" key="6">
    <source>
        <dbReference type="Proteomes" id="UP001260956"/>
    </source>
</evidence>
<dbReference type="InterPro" id="IPR029051">
    <property type="entry name" value="DUF4352"/>
</dbReference>
<sequence length="304" mass="33812">MKKIVFGLLFLGLVLSGCSTSPNSASTKENTVSSTSEYETKKLTSSDVHKIKVGDDLTQVYQTLGSPLRKWTNDFVYKELDNAITRDELIVSISKDAQGDYYKEHSELIEHGNSAKDIKKLEMLQYTYSTDSDDETMLIWVSPKTEQVVYYNQRTFLDKDGKSKDSSSTTTTTTTSSSEPQTASVAHSIGEAVPFTSENGNSINVTVQSVSKDYGDDFYKPEGLFYAKVDFLVENTGTTPFDASSSYLEFYDSSDIKSDLASRDYFSETIQPGKSAQGTAYFEVKNDGTTFEVFFADTSWKGSY</sequence>
<feature type="domain" description="DUF4352" evidence="4">
    <location>
        <begin position="201"/>
        <end position="301"/>
    </location>
</feature>
<accession>A0AAW8RJA4</accession>
<proteinExistence type="predicted"/>
<dbReference type="AlphaFoldDB" id="A0AAW8RJA4"/>
<feature type="signal peptide" evidence="3">
    <location>
        <begin position="1"/>
        <end position="25"/>
    </location>
</feature>
<keyword evidence="1 3" id="KW-0732">Signal</keyword>
<name>A0AAW8RJA4_ENTFC</name>
<dbReference type="PROSITE" id="PS51257">
    <property type="entry name" value="PROKAR_LIPOPROTEIN"/>
    <property type="match status" value="1"/>
</dbReference>
<dbReference type="EMBL" id="JARPTX010000044">
    <property type="protein sequence ID" value="MDT2370727.1"/>
    <property type="molecule type" value="Genomic_DNA"/>
</dbReference>
<evidence type="ECO:0000256" key="1">
    <source>
        <dbReference type="ARBA" id="ARBA00022729"/>
    </source>
</evidence>
<comment type="caution">
    <text evidence="5">The sequence shown here is derived from an EMBL/GenBank/DDBJ whole genome shotgun (WGS) entry which is preliminary data.</text>
</comment>
<organism evidence="5 6">
    <name type="scientific">Enterococcus faecium</name>
    <name type="common">Streptococcus faecium</name>
    <dbReference type="NCBI Taxonomy" id="1352"/>
    <lineage>
        <taxon>Bacteria</taxon>
        <taxon>Bacillati</taxon>
        <taxon>Bacillota</taxon>
        <taxon>Bacilli</taxon>
        <taxon>Lactobacillales</taxon>
        <taxon>Enterococcaceae</taxon>
        <taxon>Enterococcus</taxon>
    </lineage>
</organism>
<feature type="region of interest" description="Disordered" evidence="2">
    <location>
        <begin position="160"/>
        <end position="184"/>
    </location>
</feature>
<evidence type="ECO:0000256" key="2">
    <source>
        <dbReference type="SAM" id="MobiDB-lite"/>
    </source>
</evidence>
<protein>
    <submittedName>
        <fullName evidence="5">DUF4352 domain-containing protein</fullName>
    </submittedName>
</protein>
<dbReference type="InterPro" id="IPR029050">
    <property type="entry name" value="Immunoprotect_excell_Ig-like"/>
</dbReference>
<dbReference type="RefSeq" id="WP_077974389.1">
    <property type="nucleotide sequence ID" value="NZ_BTRQ01000042.1"/>
</dbReference>